<evidence type="ECO:0000313" key="2">
    <source>
        <dbReference type="EMBL" id="GLX80365.1"/>
    </source>
</evidence>
<dbReference type="Gene3D" id="4.10.220.110">
    <property type="match status" value="1"/>
</dbReference>
<dbReference type="EMBL" id="BSST01000001">
    <property type="protein sequence ID" value="GLX80365.1"/>
    <property type="molecule type" value="Genomic_DNA"/>
</dbReference>
<dbReference type="SUPFAM" id="SSF69279">
    <property type="entry name" value="Phage tail proteins"/>
    <property type="match status" value="1"/>
</dbReference>
<evidence type="ECO:0000256" key="1">
    <source>
        <dbReference type="SAM" id="MobiDB-lite"/>
    </source>
</evidence>
<keyword evidence="3" id="KW-1185">Reference proteome</keyword>
<protein>
    <submittedName>
        <fullName evidence="2">Uncharacterized protein</fullName>
    </submittedName>
</protein>
<comment type="caution">
    <text evidence="2">The sequence shown here is derived from an EMBL/GenBank/DDBJ whole genome shotgun (WGS) entry which is preliminary data.</text>
</comment>
<reference evidence="2 3" key="1">
    <citation type="submission" date="2023-03" db="EMBL/GenBank/DDBJ databases">
        <title>Draft genome sequence of Thalassotalea insulae KCTC 62186T.</title>
        <authorList>
            <person name="Sawabe T."/>
        </authorList>
    </citation>
    <scope>NUCLEOTIDE SEQUENCE [LARGE SCALE GENOMIC DNA]</scope>
    <source>
        <strain evidence="2 3">KCTC 62186</strain>
    </source>
</reference>
<sequence>MSLSETPLDYMAIEPSRQGKTSISLSIVADAANKQLNSDYLRVVSFEGQESVSQPYSFTITLRANEIPANAQSNPDSDFEDLPASSFPTSSKLKPVQGIATDLLAHWSTITLGNQLYPLSANDKAAGLVGEHSNDSSSGGSLNDPLWRQIDSVTVPDDAISLRHFSGIITSISQAAPGEYTAVMQSPLYPLTLRNKFYIFQQMNIEGVIKALLSPELARYSNQVNLKFNIQGLAATRCQDWMQAGENDFSMLQRIMKKAAVHFYFVHDEDKVTIVFSNQPTSPKEVNIPGAKNGQVSLRYSYLSETDLGLQQGDLFCNLSYQVQMTAKSLGDIGTLLTRKEAVWETNNVASFDNYPAKSPSQSVNYLFYKTYHYGLGKSASDSQGNSINETTEIQLQLQQELACQESSLSGECTSNLLSPGYTFVLTQQAIGINEVSGQIPQQFDGRTFVVTQIKHQVTESSPYSGSVQASPLPEKYSPNNPNATLITPPELEDTHQGSVMAVVLKSAVPKNAYFFEKKNFDPQTSTLKYDGEQVAQKQMGCVVRFATDMGTDVTHWVALSDSSQTVPAVNSIVLVARGDSESEIPQIQQVLASHGQKNIQPNMKQWKNQNWSINSSWGSNCNTSYGDSMSIHYGNNVTVNLDTAQTIVTSAYTQQGPLGDEFGSTNFNKGCSFSYSTTEKGAQGLASASVSQGSSFSERYSDQDYNISFTNTSQSFSKNNKRVSISRMESFTDTPDENNLSFINGKLPRQDIIELCDKLPDGSSFDKSYTSGRTISLSGHEAEPPDIDPSSVTVSRYSHSIIGGDAQDTSNTYGNNTSQNTVKGDRHSHNETHGDSNDVSHTHGNSTSLNTVKGNRVDTTNTIGTTTSISNFIGIRTDISNHTGASISETLFEGARTDTSKTIGITTSDTTFAGAKSDTTKHLAACNNNTLFVGAKLDTSIMSAASNTTSITLGTSTTENTFDGAQTENSTTNGILTTTKINNAICTETSVKNGIVTKTEDINGAEADTKTGEVAAYTDERVKAVQLDTVNVTIEAILSIL</sequence>
<feature type="compositionally biased region" description="Polar residues" evidence="1">
    <location>
        <begin position="808"/>
        <end position="823"/>
    </location>
</feature>
<gene>
    <name evidence="2" type="ORF">tinsulaeT_37050</name>
</gene>
<dbReference type="RefSeq" id="WP_284246346.1">
    <property type="nucleotide sequence ID" value="NZ_BSST01000001.1"/>
</dbReference>
<organism evidence="2 3">
    <name type="scientific">Thalassotalea insulae</name>
    <dbReference type="NCBI Taxonomy" id="2056778"/>
    <lineage>
        <taxon>Bacteria</taxon>
        <taxon>Pseudomonadati</taxon>
        <taxon>Pseudomonadota</taxon>
        <taxon>Gammaproteobacteria</taxon>
        <taxon>Alteromonadales</taxon>
        <taxon>Colwelliaceae</taxon>
        <taxon>Thalassotalea</taxon>
    </lineage>
</organism>
<feature type="region of interest" description="Disordered" evidence="1">
    <location>
        <begin position="803"/>
        <end position="856"/>
    </location>
</feature>
<dbReference type="Gene3D" id="2.30.110.50">
    <property type="match status" value="1"/>
</dbReference>
<feature type="compositionally biased region" description="Polar residues" evidence="1">
    <location>
        <begin position="843"/>
        <end position="854"/>
    </location>
</feature>
<dbReference type="Pfam" id="PF05954">
    <property type="entry name" value="Phage_GPD"/>
    <property type="match status" value="1"/>
</dbReference>
<feature type="compositionally biased region" description="Basic and acidic residues" evidence="1">
    <location>
        <begin position="824"/>
        <end position="842"/>
    </location>
</feature>
<accession>A0ABQ6H0U2</accession>
<dbReference type="Proteomes" id="UP001157186">
    <property type="component" value="Unassembled WGS sequence"/>
</dbReference>
<dbReference type="Gene3D" id="3.55.50.10">
    <property type="entry name" value="Baseplate protein-like domains"/>
    <property type="match status" value="1"/>
</dbReference>
<name>A0ABQ6H0U2_9GAMM</name>
<proteinExistence type="predicted"/>
<evidence type="ECO:0000313" key="3">
    <source>
        <dbReference type="Proteomes" id="UP001157186"/>
    </source>
</evidence>